<name>A0A9D1IH99_9BURK</name>
<proteinExistence type="predicted"/>
<sequence>MDLIDKEDQDKRVKIVTRFLIEPNEPERTYIYGPGNAFEIEEDHVSGVMVYAADDTLAPDIEKGMRLLVNTAIKTYDGDDYYVFERGVGKPKDIAKLVRNDDGSFTYTSDVSNPQQIPDLENLIFLGKVHEVQVHIPFMGYANEHEFPTANLKECAND</sequence>
<reference evidence="1" key="1">
    <citation type="submission" date="2020-10" db="EMBL/GenBank/DDBJ databases">
        <authorList>
            <person name="Gilroy R."/>
        </authorList>
    </citation>
    <scope>NUCLEOTIDE SEQUENCE</scope>
    <source>
        <strain evidence="1">7463</strain>
    </source>
</reference>
<accession>A0A9D1IH99</accession>
<dbReference type="Proteomes" id="UP000824083">
    <property type="component" value="Unassembled WGS sequence"/>
</dbReference>
<protein>
    <submittedName>
        <fullName evidence="1">Uncharacterized protein</fullName>
    </submittedName>
</protein>
<comment type="caution">
    <text evidence="1">The sequence shown here is derived from an EMBL/GenBank/DDBJ whole genome shotgun (WGS) entry which is preliminary data.</text>
</comment>
<evidence type="ECO:0000313" key="2">
    <source>
        <dbReference type="Proteomes" id="UP000824083"/>
    </source>
</evidence>
<evidence type="ECO:0000313" key="1">
    <source>
        <dbReference type="EMBL" id="HIU37505.1"/>
    </source>
</evidence>
<dbReference type="AlphaFoldDB" id="A0A9D1IH99"/>
<dbReference type="EMBL" id="DVMY01000074">
    <property type="protein sequence ID" value="HIU37505.1"/>
    <property type="molecule type" value="Genomic_DNA"/>
</dbReference>
<gene>
    <name evidence="1" type="ORF">IAC56_04465</name>
</gene>
<organism evidence="1 2">
    <name type="scientific">Candidatus Aphodousia faecigallinarum</name>
    <dbReference type="NCBI Taxonomy" id="2840677"/>
    <lineage>
        <taxon>Bacteria</taxon>
        <taxon>Pseudomonadati</taxon>
        <taxon>Pseudomonadota</taxon>
        <taxon>Betaproteobacteria</taxon>
        <taxon>Burkholderiales</taxon>
        <taxon>Sutterellaceae</taxon>
        <taxon>Sutterellaceae incertae sedis</taxon>
        <taxon>Candidatus Aphodousia</taxon>
    </lineage>
</organism>
<reference evidence="1" key="2">
    <citation type="journal article" date="2021" name="PeerJ">
        <title>Extensive microbial diversity within the chicken gut microbiome revealed by metagenomics and culture.</title>
        <authorList>
            <person name="Gilroy R."/>
            <person name="Ravi A."/>
            <person name="Getino M."/>
            <person name="Pursley I."/>
            <person name="Horton D.L."/>
            <person name="Alikhan N.F."/>
            <person name="Baker D."/>
            <person name="Gharbi K."/>
            <person name="Hall N."/>
            <person name="Watson M."/>
            <person name="Adriaenssens E.M."/>
            <person name="Foster-Nyarko E."/>
            <person name="Jarju S."/>
            <person name="Secka A."/>
            <person name="Antonio M."/>
            <person name="Oren A."/>
            <person name="Chaudhuri R.R."/>
            <person name="La Ragione R."/>
            <person name="Hildebrand F."/>
            <person name="Pallen M.J."/>
        </authorList>
    </citation>
    <scope>NUCLEOTIDE SEQUENCE</scope>
    <source>
        <strain evidence="1">7463</strain>
    </source>
</reference>